<dbReference type="OrthoDB" id="8449511at2"/>
<evidence type="ECO:0008006" key="3">
    <source>
        <dbReference type="Google" id="ProtNLM"/>
    </source>
</evidence>
<dbReference type="EMBL" id="LPXN01000127">
    <property type="protein sequence ID" value="KZD05839.1"/>
    <property type="molecule type" value="Genomic_DNA"/>
</dbReference>
<dbReference type="InterPro" id="IPR009922">
    <property type="entry name" value="DUF1457"/>
</dbReference>
<dbReference type="AlphaFoldDB" id="A0A154VXA8"/>
<name>A0A154VXA8_9PROT</name>
<dbReference type="RefSeq" id="WP_067557914.1">
    <property type="nucleotide sequence ID" value="NZ_LPXN01000127.1"/>
</dbReference>
<proteinExistence type="predicted"/>
<dbReference type="STRING" id="580166.AUP43_02710"/>
<keyword evidence="2" id="KW-1185">Reference proteome</keyword>
<dbReference type="Proteomes" id="UP000076400">
    <property type="component" value="Unassembled WGS sequence"/>
</dbReference>
<sequence length="177" mass="20523">MTSDDWFEDFGGKLRHPLHLGIYDYWRRRCRDGRIPLRADIDPIAIGAAMLPWIILYDVVWGGDGPRFRFRLVGTGNVARYGRDATGLWFEELYDGVVLDEQIAAYTWVARKALPDYSVRQMPVKDKEFIPYERLLLPFRTEQGTVTTILGLMGFQDVCPAGHEHPFHRPIYRAPRP</sequence>
<evidence type="ECO:0000313" key="2">
    <source>
        <dbReference type="Proteomes" id="UP000076400"/>
    </source>
</evidence>
<accession>A0A154VXA8</accession>
<reference evidence="1 2" key="1">
    <citation type="submission" date="2015-12" db="EMBL/GenBank/DDBJ databases">
        <title>Genome sequence of Oceanibaculum pacificum MCCC 1A02656.</title>
        <authorList>
            <person name="Lu L."/>
            <person name="Lai Q."/>
            <person name="Shao Z."/>
            <person name="Qian P."/>
        </authorList>
    </citation>
    <scope>NUCLEOTIDE SEQUENCE [LARGE SCALE GENOMIC DNA]</scope>
    <source>
        <strain evidence="1 2">MCCC 1A02656</strain>
    </source>
</reference>
<dbReference type="Pfam" id="PF07310">
    <property type="entry name" value="PAS_5"/>
    <property type="match status" value="1"/>
</dbReference>
<organism evidence="1 2">
    <name type="scientific">Oceanibaculum pacificum</name>
    <dbReference type="NCBI Taxonomy" id="580166"/>
    <lineage>
        <taxon>Bacteria</taxon>
        <taxon>Pseudomonadati</taxon>
        <taxon>Pseudomonadota</taxon>
        <taxon>Alphaproteobacteria</taxon>
        <taxon>Rhodospirillales</taxon>
        <taxon>Oceanibaculaceae</taxon>
        <taxon>Oceanibaculum</taxon>
    </lineage>
</organism>
<protein>
    <recommendedName>
        <fullName evidence="3">PAS domain-containing protein</fullName>
    </recommendedName>
</protein>
<comment type="caution">
    <text evidence="1">The sequence shown here is derived from an EMBL/GenBank/DDBJ whole genome shotgun (WGS) entry which is preliminary data.</text>
</comment>
<evidence type="ECO:0000313" key="1">
    <source>
        <dbReference type="EMBL" id="KZD05839.1"/>
    </source>
</evidence>
<gene>
    <name evidence="1" type="ORF">AUP43_02710</name>
</gene>